<feature type="region of interest" description="Disordered" evidence="1">
    <location>
        <begin position="71"/>
        <end position="100"/>
    </location>
</feature>
<dbReference type="EMBL" id="LCTW02000039">
    <property type="protein sequence ID" value="KXX81255.1"/>
    <property type="molecule type" value="Genomic_DNA"/>
</dbReference>
<evidence type="ECO:0000313" key="2">
    <source>
        <dbReference type="EMBL" id="KXX81255.1"/>
    </source>
</evidence>
<name>A0A175WCA2_9PEZI</name>
<keyword evidence="3" id="KW-1185">Reference proteome</keyword>
<sequence length="145" mass="16447">MAQLRNHSSARNGLNEDDKDDRMHAHYDIFPKRALYEAGQRRVSRAGPRAGSSGTGRTVHEAVLTQAAKLAQNRVDPRGDERAQGHTVQPRGPRRKPDGSNTFILSVTIIQCKRHYDWHSEYEPYAVLFHQNTPYALYAISKKPL</sequence>
<feature type="region of interest" description="Disordered" evidence="1">
    <location>
        <begin position="38"/>
        <end position="59"/>
    </location>
</feature>
<gene>
    <name evidence="2" type="ORF">MMYC01_203207</name>
</gene>
<evidence type="ECO:0000313" key="3">
    <source>
        <dbReference type="Proteomes" id="UP000078237"/>
    </source>
</evidence>
<feature type="compositionally biased region" description="Basic and acidic residues" evidence="1">
    <location>
        <begin position="75"/>
        <end position="84"/>
    </location>
</feature>
<organism evidence="2 3">
    <name type="scientific">Madurella mycetomatis</name>
    <dbReference type="NCBI Taxonomy" id="100816"/>
    <lineage>
        <taxon>Eukaryota</taxon>
        <taxon>Fungi</taxon>
        <taxon>Dikarya</taxon>
        <taxon>Ascomycota</taxon>
        <taxon>Pezizomycotina</taxon>
        <taxon>Sordariomycetes</taxon>
        <taxon>Sordariomycetidae</taxon>
        <taxon>Sordariales</taxon>
        <taxon>Sordariales incertae sedis</taxon>
        <taxon>Madurella</taxon>
    </lineage>
</organism>
<protein>
    <submittedName>
        <fullName evidence="2">Uncharacterized protein</fullName>
    </submittedName>
</protein>
<dbReference type="Proteomes" id="UP000078237">
    <property type="component" value="Unassembled WGS sequence"/>
</dbReference>
<dbReference type="AlphaFoldDB" id="A0A175WCA2"/>
<accession>A0A175WCA2</accession>
<reference evidence="2 3" key="1">
    <citation type="journal article" date="2016" name="Genome Announc.">
        <title>Genome Sequence of Madurella mycetomatis mm55, Isolated from a Human Mycetoma Case in Sudan.</title>
        <authorList>
            <person name="Smit S."/>
            <person name="Derks M.F."/>
            <person name="Bervoets S."/>
            <person name="Fahal A."/>
            <person name="van Leeuwen W."/>
            <person name="van Belkum A."/>
            <person name="van de Sande W.W."/>
        </authorList>
    </citation>
    <scope>NUCLEOTIDE SEQUENCE [LARGE SCALE GENOMIC DNA]</scope>
    <source>
        <strain evidence="3">mm55</strain>
    </source>
</reference>
<proteinExistence type="predicted"/>
<feature type="compositionally biased region" description="Polar residues" evidence="1">
    <location>
        <begin position="1"/>
        <end position="12"/>
    </location>
</feature>
<dbReference type="VEuPathDB" id="FungiDB:MMYC01_203207"/>
<feature type="region of interest" description="Disordered" evidence="1">
    <location>
        <begin position="1"/>
        <end position="25"/>
    </location>
</feature>
<comment type="caution">
    <text evidence="2">The sequence shown here is derived from an EMBL/GenBank/DDBJ whole genome shotgun (WGS) entry which is preliminary data.</text>
</comment>
<dbReference type="OrthoDB" id="2522565at2759"/>
<evidence type="ECO:0000256" key="1">
    <source>
        <dbReference type="SAM" id="MobiDB-lite"/>
    </source>
</evidence>
<feature type="compositionally biased region" description="Basic and acidic residues" evidence="1">
    <location>
        <begin position="14"/>
        <end position="25"/>
    </location>
</feature>